<proteinExistence type="predicted"/>
<accession>F2BFD8</accession>
<dbReference type="HOGENOM" id="CLU_3273179_0_0_4"/>
<organism evidence="1 2">
    <name type="scientific">Neisseria bacilliformis ATCC BAA-1200</name>
    <dbReference type="NCBI Taxonomy" id="888742"/>
    <lineage>
        <taxon>Bacteria</taxon>
        <taxon>Pseudomonadati</taxon>
        <taxon>Pseudomonadota</taxon>
        <taxon>Betaproteobacteria</taxon>
        <taxon>Neisseriales</taxon>
        <taxon>Neisseriaceae</taxon>
        <taxon>Neisseria</taxon>
    </lineage>
</organism>
<keyword evidence="2" id="KW-1185">Reference proteome</keyword>
<protein>
    <submittedName>
        <fullName evidence="1">Uncharacterized protein</fullName>
    </submittedName>
</protein>
<dbReference type="EMBL" id="AFAY01000048">
    <property type="protein sequence ID" value="EGF09010.1"/>
    <property type="molecule type" value="Genomic_DNA"/>
</dbReference>
<gene>
    <name evidence="1" type="ORF">HMPREF9123_2445</name>
</gene>
<evidence type="ECO:0000313" key="2">
    <source>
        <dbReference type="Proteomes" id="UP000004105"/>
    </source>
</evidence>
<sequence length="41" mass="4239">MPQGGARVLCRITNPAARVPKNRVRGCATHPTEDSAAPAAP</sequence>
<reference evidence="1 2" key="1">
    <citation type="submission" date="2011-02" db="EMBL/GenBank/DDBJ databases">
        <authorList>
            <person name="Muzny D."/>
            <person name="Qin X."/>
            <person name="Deng J."/>
            <person name="Jiang H."/>
            <person name="Liu Y."/>
            <person name="Qu J."/>
            <person name="Song X.-Z."/>
            <person name="Zhang L."/>
            <person name="Thornton R."/>
            <person name="Coyle M."/>
            <person name="Francisco L."/>
            <person name="Jackson L."/>
            <person name="Javaid M."/>
            <person name="Korchina V."/>
            <person name="Kovar C."/>
            <person name="Mata R."/>
            <person name="Mathew T."/>
            <person name="Ngo R."/>
            <person name="Nguyen L."/>
            <person name="Nguyen N."/>
            <person name="Okwuonu G."/>
            <person name="Ongeri F."/>
            <person name="Pham C."/>
            <person name="Simmons D."/>
            <person name="Wilczek-Boney K."/>
            <person name="Hale W."/>
            <person name="Jakkamsetti A."/>
            <person name="Pham P."/>
            <person name="Ruth R."/>
            <person name="San Lucas F."/>
            <person name="Warren J."/>
            <person name="Zhang J."/>
            <person name="Zhao Z."/>
            <person name="Zhou C."/>
            <person name="Zhu D."/>
            <person name="Lee S."/>
            <person name="Bess C."/>
            <person name="Blankenburg K."/>
            <person name="Forbes L."/>
            <person name="Fu Q."/>
            <person name="Gubbala S."/>
            <person name="Hirani K."/>
            <person name="Jayaseelan J.C."/>
            <person name="Lara F."/>
            <person name="Munidasa M."/>
            <person name="Palculict T."/>
            <person name="Patil S."/>
            <person name="Pu L.-L."/>
            <person name="Saada N."/>
            <person name="Tang L."/>
            <person name="Weissenberger G."/>
            <person name="Zhu Y."/>
            <person name="Hemphill L."/>
            <person name="Shang Y."/>
            <person name="Youmans B."/>
            <person name="Ayvaz T."/>
            <person name="Ross M."/>
            <person name="Santibanez J."/>
            <person name="Aqrawi P."/>
            <person name="Gross S."/>
            <person name="Joshi V."/>
            <person name="Fowler G."/>
            <person name="Nazareth L."/>
            <person name="Reid J."/>
            <person name="Worley K."/>
            <person name="Petrosino J."/>
            <person name="Highlander S."/>
            <person name="Gibbs R."/>
        </authorList>
    </citation>
    <scope>NUCLEOTIDE SEQUENCE [LARGE SCALE GENOMIC DNA]</scope>
    <source>
        <strain evidence="1 2">ATCC BAA-1200</strain>
    </source>
</reference>
<dbReference type="Proteomes" id="UP000004105">
    <property type="component" value="Unassembled WGS sequence"/>
</dbReference>
<dbReference type="AlphaFoldDB" id="F2BFD8"/>
<name>F2BFD8_9NEIS</name>
<comment type="caution">
    <text evidence="1">The sequence shown here is derived from an EMBL/GenBank/DDBJ whole genome shotgun (WGS) entry which is preliminary data.</text>
</comment>
<evidence type="ECO:0000313" key="1">
    <source>
        <dbReference type="EMBL" id="EGF09010.1"/>
    </source>
</evidence>